<reference evidence="1" key="1">
    <citation type="submission" date="2021-05" db="EMBL/GenBank/DDBJ databases">
        <authorList>
            <person name="Pan Q."/>
            <person name="Jouanno E."/>
            <person name="Zahm M."/>
            <person name="Klopp C."/>
            <person name="Cabau C."/>
            <person name="Louis A."/>
            <person name="Berthelot C."/>
            <person name="Parey E."/>
            <person name="Roest Crollius H."/>
            <person name="Montfort J."/>
            <person name="Robinson-Rechavi M."/>
            <person name="Bouchez O."/>
            <person name="Lampietro C."/>
            <person name="Lopez Roques C."/>
            <person name="Donnadieu C."/>
            <person name="Postlethwait J."/>
            <person name="Bobe J."/>
            <person name="Dillon D."/>
            <person name="Chandos A."/>
            <person name="von Hippel F."/>
            <person name="Guiguen Y."/>
        </authorList>
    </citation>
    <scope>NUCLEOTIDE SEQUENCE</scope>
    <source>
        <strain evidence="1">YG-Jan2019</strain>
    </source>
</reference>
<evidence type="ECO:0000313" key="2">
    <source>
        <dbReference type="Proteomes" id="UP001157502"/>
    </source>
</evidence>
<protein>
    <submittedName>
        <fullName evidence="1">Uncharacterized protein</fullName>
    </submittedName>
</protein>
<dbReference type="EMBL" id="CM055728">
    <property type="protein sequence ID" value="KAJ8016645.1"/>
    <property type="molecule type" value="Genomic_DNA"/>
</dbReference>
<comment type="caution">
    <text evidence="1">The sequence shown here is derived from an EMBL/GenBank/DDBJ whole genome shotgun (WGS) entry which is preliminary data.</text>
</comment>
<keyword evidence="2" id="KW-1185">Reference proteome</keyword>
<sequence>MDSRGIKRALFYYVFIKGIFITLQTNEEVLLDMRASGSELGWLTWPVEQPDKKGWEVAQKSLNGSQFYTYAVCNVGKRDQDNWLRSTFIQRRPSASRVFVELQFIVRDCNSFGGTSLTCKETFNLFSSESDADVGTSFRKIWFKKVATIAPDEITKHDLRVNVETRVVEHLSRNGFYLAFQDIGACVALLSVRVYYKTCPATVKSLAAFPETVAGGGENPAVREVLGACVENAVSEERPRIYCTVDGGWLVPVGQCQCKPGFEAVNDTCQECLPGFFKVSVSSSPCEPCPANTQMHDSGALLCLCTDGYYRAPEDNPSGPCTGLPSAPRELVATTSQLMAGRLQLTWSPPEDTGGRDDITYSVECRSCDGAVCQPCGEKVRMEPANSGLKDTLLTVSELEPHLNYTFNVEAHNGVSLFTSQSIPRSSGRPRSSSTLTTALQYTEPLKVTSILRMDARSPTSISLSWVLAPRRPLPTSTRYELKYRRKDDNLDAPTFTVQTLEKSSVQISKLSPATAYVFRVQILTAEGGPGGSSIENEFETMPEEPLAPQSYTAVIFGVVVGGGAMLFIVVVVVLIRKRRRNCHTRQGPEDTYFSSSEQLKPLKTYVDPHTYEDPNTAVQMFASEIHPSHVTKQKVIGAGEFGEVYRGILKAPGRKEAAVAIKTLKPGYSEKQRQDFLSEASIMGQFSHQNIIRLEGVVTKFKHAMIVTEYMENGALDKYLKDHDGEQPSFQLVGMMRGIAAGMKYLSDMSYVHRDLAARNILVNNNLDCKVSDFGLSRVLEDDPEGTYTTSGGKIPIRWTAPEAIAYRKFTSASDVWSFGIVMWEVMAFGERPYWDMSNCEVMKAINEAFRLPAPMDCPSTVYQLMLQCWQQERSKRPKFTDIVSLLDKLLRSPESLKTIADFDPRDIKNIGVRLPGHLKRIAYSILGLKDQTSTLSVFPM</sequence>
<proteinExistence type="predicted"/>
<evidence type="ECO:0000313" key="1">
    <source>
        <dbReference type="EMBL" id="KAJ8016645.1"/>
    </source>
</evidence>
<gene>
    <name evidence="1" type="ORF">DPEC_G00009400</name>
</gene>
<organism evidence="1 2">
    <name type="scientific">Dallia pectoralis</name>
    <name type="common">Alaska blackfish</name>
    <dbReference type="NCBI Taxonomy" id="75939"/>
    <lineage>
        <taxon>Eukaryota</taxon>
        <taxon>Metazoa</taxon>
        <taxon>Chordata</taxon>
        <taxon>Craniata</taxon>
        <taxon>Vertebrata</taxon>
        <taxon>Euteleostomi</taxon>
        <taxon>Actinopterygii</taxon>
        <taxon>Neopterygii</taxon>
        <taxon>Teleostei</taxon>
        <taxon>Protacanthopterygii</taxon>
        <taxon>Esociformes</taxon>
        <taxon>Umbridae</taxon>
        <taxon>Dallia</taxon>
    </lineage>
</organism>
<name>A0ACC2HLX3_DALPE</name>
<accession>A0ACC2HLX3</accession>
<dbReference type="Proteomes" id="UP001157502">
    <property type="component" value="Chromosome 1"/>
</dbReference>